<dbReference type="PANTHER" id="PTHR43740">
    <property type="entry name" value="LEUCYL-TRNA SYNTHETASE"/>
    <property type="match status" value="1"/>
</dbReference>
<evidence type="ECO:0000256" key="3">
    <source>
        <dbReference type="ARBA" id="ARBA00022598"/>
    </source>
</evidence>
<keyword evidence="5 9" id="KW-0067">ATP-binding</keyword>
<dbReference type="Pfam" id="PF00133">
    <property type="entry name" value="tRNA-synt_1"/>
    <property type="match status" value="2"/>
</dbReference>
<dbReference type="PROSITE" id="PS00178">
    <property type="entry name" value="AA_TRNA_LIGASE_I"/>
    <property type="match status" value="1"/>
</dbReference>
<comment type="similarity">
    <text evidence="1 9 10">Belongs to the class-I aminoacyl-tRNA synthetase family.</text>
</comment>
<dbReference type="InterPro" id="IPR002300">
    <property type="entry name" value="aa-tRNA-synth_Ia"/>
</dbReference>
<evidence type="ECO:0000256" key="9">
    <source>
        <dbReference type="HAMAP-Rule" id="MF_00049"/>
    </source>
</evidence>
<evidence type="ECO:0000256" key="1">
    <source>
        <dbReference type="ARBA" id="ARBA00005594"/>
    </source>
</evidence>
<comment type="catalytic activity">
    <reaction evidence="8 9">
        <text>tRNA(Leu) + L-leucine + ATP = L-leucyl-tRNA(Leu) + AMP + diphosphate</text>
        <dbReference type="Rhea" id="RHEA:11688"/>
        <dbReference type="Rhea" id="RHEA-COMP:9613"/>
        <dbReference type="Rhea" id="RHEA-COMP:9622"/>
        <dbReference type="ChEBI" id="CHEBI:30616"/>
        <dbReference type="ChEBI" id="CHEBI:33019"/>
        <dbReference type="ChEBI" id="CHEBI:57427"/>
        <dbReference type="ChEBI" id="CHEBI:78442"/>
        <dbReference type="ChEBI" id="CHEBI:78494"/>
        <dbReference type="ChEBI" id="CHEBI:456215"/>
        <dbReference type="EC" id="6.1.1.4"/>
    </reaction>
</comment>
<dbReference type="InterPro" id="IPR002302">
    <property type="entry name" value="Leu-tRNA-ligase"/>
</dbReference>
<dbReference type="InterPro" id="IPR001412">
    <property type="entry name" value="aa-tRNA-synth_I_CS"/>
</dbReference>
<dbReference type="AlphaFoldDB" id="A0A326RWL1"/>
<comment type="caution">
    <text evidence="15">The sequence shown here is derived from an EMBL/GenBank/DDBJ whole genome shotgun (WGS) entry which is preliminary data.</text>
</comment>
<feature type="domain" description="Aminoacyl-tRNA synthetase class Ia" evidence="12">
    <location>
        <begin position="13"/>
        <end position="146"/>
    </location>
</feature>
<evidence type="ECO:0000256" key="8">
    <source>
        <dbReference type="ARBA" id="ARBA00047469"/>
    </source>
</evidence>
<dbReference type="GO" id="GO:0002161">
    <property type="term" value="F:aminoacyl-tRNA deacylase activity"/>
    <property type="evidence" value="ECO:0007669"/>
    <property type="project" value="InterPro"/>
</dbReference>
<dbReference type="FunFam" id="3.40.50.620:FF:000060">
    <property type="entry name" value="Leucine--tRNA ligase"/>
    <property type="match status" value="1"/>
</dbReference>
<dbReference type="SUPFAM" id="SSF52374">
    <property type="entry name" value="Nucleotidylyl transferase"/>
    <property type="match status" value="1"/>
</dbReference>
<dbReference type="GO" id="GO:0005524">
    <property type="term" value="F:ATP binding"/>
    <property type="evidence" value="ECO:0007669"/>
    <property type="project" value="UniProtKB-UniRule"/>
</dbReference>
<dbReference type="OrthoDB" id="9810365at2"/>
<evidence type="ECO:0000259" key="13">
    <source>
        <dbReference type="Pfam" id="PF08264"/>
    </source>
</evidence>
<dbReference type="PANTHER" id="PTHR43740:SF2">
    <property type="entry name" value="LEUCINE--TRNA LIGASE, MITOCHONDRIAL"/>
    <property type="match status" value="1"/>
</dbReference>
<evidence type="ECO:0000256" key="6">
    <source>
        <dbReference type="ARBA" id="ARBA00022917"/>
    </source>
</evidence>
<keyword evidence="11" id="KW-0175">Coiled coil</keyword>
<dbReference type="CDD" id="cd07958">
    <property type="entry name" value="Anticodon_Ia_Leu_BEm"/>
    <property type="match status" value="1"/>
</dbReference>
<dbReference type="InterPro" id="IPR013155">
    <property type="entry name" value="M/V/L/I-tRNA-synth_anticd-bd"/>
</dbReference>
<keyword evidence="16" id="KW-1185">Reference proteome</keyword>
<dbReference type="FunFam" id="3.40.50.620:FF:000056">
    <property type="entry name" value="Leucine--tRNA ligase"/>
    <property type="match status" value="1"/>
</dbReference>
<evidence type="ECO:0000256" key="5">
    <source>
        <dbReference type="ARBA" id="ARBA00022840"/>
    </source>
</evidence>
<dbReference type="Gene3D" id="3.40.50.620">
    <property type="entry name" value="HUPs"/>
    <property type="match status" value="3"/>
</dbReference>
<dbReference type="InterPro" id="IPR025709">
    <property type="entry name" value="Leu_tRNA-synth_edit"/>
</dbReference>
<dbReference type="Pfam" id="PF08264">
    <property type="entry name" value="Anticodon_1"/>
    <property type="match status" value="1"/>
</dbReference>
<name>A0A326RWL1_9BACT</name>
<evidence type="ECO:0000256" key="10">
    <source>
        <dbReference type="RuleBase" id="RU363035"/>
    </source>
</evidence>
<evidence type="ECO:0000256" key="4">
    <source>
        <dbReference type="ARBA" id="ARBA00022741"/>
    </source>
</evidence>
<dbReference type="HAMAP" id="MF_00049_B">
    <property type="entry name" value="Leu_tRNA_synth_B"/>
    <property type="match status" value="1"/>
</dbReference>
<reference evidence="15 16" key="1">
    <citation type="submission" date="2018-06" db="EMBL/GenBank/DDBJ databases">
        <title>Genomic Encyclopedia of Archaeal and Bacterial Type Strains, Phase II (KMG-II): from individual species to whole genera.</title>
        <authorList>
            <person name="Goeker M."/>
        </authorList>
    </citation>
    <scope>NUCLEOTIDE SEQUENCE [LARGE SCALE GENOMIC DNA]</scope>
    <source>
        <strain evidence="15 16">T4</strain>
    </source>
</reference>
<dbReference type="RefSeq" id="WP_111392039.1">
    <property type="nucleotide sequence ID" value="NZ_QKTX01000003.1"/>
</dbReference>
<evidence type="ECO:0000259" key="14">
    <source>
        <dbReference type="Pfam" id="PF13603"/>
    </source>
</evidence>
<keyword evidence="7 9" id="KW-0030">Aminoacyl-tRNA synthetase</keyword>
<dbReference type="GO" id="GO:0006429">
    <property type="term" value="P:leucyl-tRNA aminoacylation"/>
    <property type="evidence" value="ECO:0007669"/>
    <property type="project" value="UniProtKB-UniRule"/>
</dbReference>
<feature type="short sequence motif" description="'KMSKS' region" evidence="9">
    <location>
        <begin position="698"/>
        <end position="702"/>
    </location>
</feature>
<dbReference type="NCBIfam" id="TIGR00396">
    <property type="entry name" value="leuS_bact"/>
    <property type="match status" value="1"/>
</dbReference>
<sequence length="924" mass="105571">MAEYNFREIEQKWQGYWKEKGTFKAEVDSNRPKFYSLDMFPYPSGAGLHVGHPLGYIASDIVSRFKMLKGFNVLHPMGYDSFGLPAEQYAIQTGQHPAITTEQNITRYTEQLKNIGFAFDWDREVRTSDPSYYKWTQWIFMQLFNSYYDHDADKALSISSLISRFEKEGNAKIKAVCDDDTPTFSAAEWNAFSEKEKQEMLLKYRLTFLAETTVNWCAALGTVLSNDEVKDGFSERGGHPVERKKMMQWSMRITAYADRLLQGLEKVDWSEPIKEMQRNWIGKSIGAEVLFDVKGSDKKIKVFTTRVDTIYGVTYLALAPESDLAAELVTDDQRETAEAYIQVAKNRSERERMSDVKTISGAFTGSYAINPFNGEEIQIWVADYVLAGYGTGAVMAVPAHDERDYNFAKHFGLEIRQVIEGSMENGSFPGKGGLIINSGFISGLYMKEAMQKCIEFLEEKGIGKGKIQFRMRDAIFTRQRYWGEPLPVYFKDGLPYLIEEKDLPLVLPEVDKYLPTEDGEPPLGRAKNWTYKTADGEYPLELSTMPGWAGSSWYFFRYMDPKNDTVFADKAKTDYWGAVDLYIGGSEHATGHLLYSRFWTKFLYDLGVVSIDEPFQKMINQGMIQGRSNFVYRLKGNNTFVSYGLKDQYDTSAMHVDVNIVHNDQLNLEKFKAWRPDLADAEFILEDGKYICGSEVEKMSKSKYNVVNPDDIIERYGADTLRLYEMFLGPLEQFKPWNTNGIDGVYKFLRKVWNLYHNSNGEFAVSDEKASKEELKALHKAIKKMEEDMANYSFNTSVSSFMICVNELTALKCNKREVLEPLAVLISPYAPHIAEELWSLLGHSNSITTANFPEFKEEYLAESNFEYPVMINGKMRAKLDLPLYLSVPEIEKAALADATVQKWLEGKAPKKVIIVPGKIVNLVV</sequence>
<comment type="caution">
    <text evidence="9">Lacks conserved residue(s) required for the propagation of feature annotation.</text>
</comment>
<dbReference type="GO" id="GO:0004823">
    <property type="term" value="F:leucine-tRNA ligase activity"/>
    <property type="evidence" value="ECO:0007669"/>
    <property type="project" value="UniProtKB-UniRule"/>
</dbReference>
<evidence type="ECO:0000256" key="2">
    <source>
        <dbReference type="ARBA" id="ARBA00022490"/>
    </source>
</evidence>
<evidence type="ECO:0000256" key="11">
    <source>
        <dbReference type="SAM" id="Coils"/>
    </source>
</evidence>
<feature type="coiled-coil region" evidence="11">
    <location>
        <begin position="768"/>
        <end position="795"/>
    </location>
</feature>
<dbReference type="EC" id="6.1.1.4" evidence="9"/>
<dbReference type="FunFam" id="1.10.730.10:FF:000011">
    <property type="entry name" value="Leucine--tRNA ligase chloroplastic/mitochondrial"/>
    <property type="match status" value="1"/>
</dbReference>
<gene>
    <name evidence="9" type="primary">leuS</name>
    <name evidence="15" type="ORF">CLV31_103362</name>
</gene>
<keyword evidence="2 9" id="KW-0963">Cytoplasm</keyword>
<organism evidence="15 16">
    <name type="scientific">Algoriphagus aquaeductus</name>
    <dbReference type="NCBI Taxonomy" id="475299"/>
    <lineage>
        <taxon>Bacteria</taxon>
        <taxon>Pseudomonadati</taxon>
        <taxon>Bacteroidota</taxon>
        <taxon>Cytophagia</taxon>
        <taxon>Cytophagales</taxon>
        <taxon>Cyclobacteriaceae</taxon>
        <taxon>Algoriphagus</taxon>
    </lineage>
</organism>
<comment type="subcellular location">
    <subcellularLocation>
        <location evidence="9">Cytoplasm</location>
    </subcellularLocation>
</comment>
<dbReference type="Proteomes" id="UP000248917">
    <property type="component" value="Unassembled WGS sequence"/>
</dbReference>
<dbReference type="GO" id="GO:0005829">
    <property type="term" value="C:cytosol"/>
    <property type="evidence" value="ECO:0007669"/>
    <property type="project" value="TreeGrafter"/>
</dbReference>
<dbReference type="Gene3D" id="1.10.730.10">
    <property type="entry name" value="Isoleucyl-tRNA Synthetase, Domain 1"/>
    <property type="match status" value="1"/>
</dbReference>
<feature type="domain" description="Aminoacyl-tRNA synthetase class Ia" evidence="12">
    <location>
        <begin position="694"/>
        <end position="724"/>
    </location>
</feature>
<dbReference type="InterPro" id="IPR009080">
    <property type="entry name" value="tRNAsynth_Ia_anticodon-bd"/>
</dbReference>
<dbReference type="InterPro" id="IPR009008">
    <property type="entry name" value="Val/Leu/Ile-tRNA-synth_edit"/>
</dbReference>
<keyword evidence="4 9" id="KW-0547">Nucleotide-binding</keyword>
<dbReference type="EMBL" id="QKTX01000003">
    <property type="protein sequence ID" value="PZV85570.1"/>
    <property type="molecule type" value="Genomic_DNA"/>
</dbReference>
<evidence type="ECO:0000313" key="16">
    <source>
        <dbReference type="Proteomes" id="UP000248917"/>
    </source>
</evidence>
<dbReference type="SUPFAM" id="SSF50677">
    <property type="entry name" value="ValRS/IleRS/LeuRS editing domain"/>
    <property type="match status" value="1"/>
</dbReference>
<dbReference type="InterPro" id="IPR014729">
    <property type="entry name" value="Rossmann-like_a/b/a_fold"/>
</dbReference>
<keyword evidence="3 9" id="KW-0436">Ligase</keyword>
<feature type="domain" description="Methionyl/Valyl/Leucyl/Isoleucyl-tRNA synthetase anticodon-binding" evidence="13">
    <location>
        <begin position="775"/>
        <end position="885"/>
    </location>
</feature>
<dbReference type="Pfam" id="PF13603">
    <property type="entry name" value="tRNA-synt_1_2"/>
    <property type="match status" value="1"/>
</dbReference>
<evidence type="ECO:0000259" key="12">
    <source>
        <dbReference type="Pfam" id="PF00133"/>
    </source>
</evidence>
<proteinExistence type="inferred from homology"/>
<dbReference type="SUPFAM" id="SSF47323">
    <property type="entry name" value="Anticodon-binding domain of a subclass of class I aminoacyl-tRNA synthetases"/>
    <property type="match status" value="1"/>
</dbReference>
<accession>A0A326RWL1</accession>
<dbReference type="PRINTS" id="PR00985">
    <property type="entry name" value="TRNASYNTHLEU"/>
</dbReference>
<feature type="binding site" evidence="9">
    <location>
        <position position="701"/>
    </location>
    <ligand>
        <name>ATP</name>
        <dbReference type="ChEBI" id="CHEBI:30616"/>
    </ligand>
</feature>
<feature type="domain" description="Leucyl-tRNA synthetase editing" evidence="14">
    <location>
        <begin position="278"/>
        <end position="457"/>
    </location>
</feature>
<evidence type="ECO:0000313" key="15">
    <source>
        <dbReference type="EMBL" id="PZV85570.1"/>
    </source>
</evidence>
<keyword evidence="6 9" id="KW-0648">Protein biosynthesis</keyword>
<dbReference type="Gene3D" id="3.90.740.10">
    <property type="entry name" value="Valyl/Leucyl/Isoleucyl-tRNA synthetase, editing domain"/>
    <property type="match status" value="1"/>
</dbReference>
<protein>
    <recommendedName>
        <fullName evidence="9">Leucine--tRNA ligase</fullName>
        <ecNumber evidence="9">6.1.1.4</ecNumber>
    </recommendedName>
    <alternativeName>
        <fullName evidence="9">Leucyl-tRNA synthetase</fullName>
        <shortName evidence="9">LeuRS</shortName>
    </alternativeName>
</protein>
<evidence type="ECO:0000256" key="7">
    <source>
        <dbReference type="ARBA" id="ARBA00023146"/>
    </source>
</evidence>